<dbReference type="EMBL" id="BKCJ010007427">
    <property type="protein sequence ID" value="GEU77207.1"/>
    <property type="molecule type" value="Genomic_DNA"/>
</dbReference>
<feature type="coiled-coil region" evidence="1">
    <location>
        <begin position="828"/>
        <end position="862"/>
    </location>
</feature>
<evidence type="ECO:0000256" key="2">
    <source>
        <dbReference type="SAM" id="MobiDB-lite"/>
    </source>
</evidence>
<evidence type="ECO:0000259" key="4">
    <source>
        <dbReference type="Pfam" id="PF25597"/>
    </source>
</evidence>
<evidence type="ECO:0000256" key="1">
    <source>
        <dbReference type="SAM" id="Coils"/>
    </source>
</evidence>
<evidence type="ECO:0000313" key="5">
    <source>
        <dbReference type="EMBL" id="GEU77207.1"/>
    </source>
</evidence>
<feature type="compositionally biased region" description="Acidic residues" evidence="2">
    <location>
        <begin position="163"/>
        <end position="184"/>
    </location>
</feature>
<feature type="compositionally biased region" description="Polar residues" evidence="2">
    <location>
        <begin position="682"/>
        <end position="694"/>
    </location>
</feature>
<accession>A0A6L2MVG1</accession>
<feature type="compositionally biased region" description="Polar residues" evidence="2">
    <location>
        <begin position="649"/>
        <end position="673"/>
    </location>
</feature>
<feature type="compositionally biased region" description="Low complexity" evidence="2">
    <location>
        <begin position="791"/>
        <end position="803"/>
    </location>
</feature>
<keyword evidence="1" id="KW-0175">Coiled coil</keyword>
<proteinExistence type="predicted"/>
<feature type="domain" description="Retroviral polymerase SH3-like" evidence="4">
    <location>
        <begin position="197"/>
        <end position="255"/>
    </location>
</feature>
<dbReference type="SUPFAM" id="SSF56672">
    <property type="entry name" value="DNA/RNA polymerases"/>
    <property type="match status" value="1"/>
</dbReference>
<reference evidence="5" key="1">
    <citation type="journal article" date="2019" name="Sci. Rep.">
        <title>Draft genome of Tanacetum cinerariifolium, the natural source of mosquito coil.</title>
        <authorList>
            <person name="Yamashiro T."/>
            <person name="Shiraishi A."/>
            <person name="Satake H."/>
            <person name="Nakayama K."/>
        </authorList>
    </citation>
    <scope>NUCLEOTIDE SEQUENCE</scope>
</reference>
<protein>
    <submittedName>
        <fullName evidence="5">Ribonuclease H-like domain, reverse transcriptase, RNA-dependent DNA polymerase</fullName>
    </submittedName>
</protein>
<keyword evidence="5" id="KW-0548">Nucleotidyltransferase</keyword>
<feature type="compositionally biased region" description="Basic and acidic residues" evidence="2">
    <location>
        <begin position="804"/>
        <end position="821"/>
    </location>
</feature>
<feature type="compositionally biased region" description="Basic and acidic residues" evidence="2">
    <location>
        <begin position="140"/>
        <end position="162"/>
    </location>
</feature>
<sequence>MEAYLSPNPPVQVNKIASSCEICSGPYDTRYYIENIDQTFIDYASSRTEEARGKWFIFKPEDNNLGDTYNPSWKSHPNLRWRQPQNSQNNFSNPPNGFQPIEEEIVESNTIKDDNHNTIVKIEERVGEKLSKSETVIGKGESRDIKRDDPDNKACGDTKGVAEVDEESEESEEEVEEEENDPEYLDTFPTVKELRCHVTILNTIVHLGKFDGKADEGFFVGYSLNSKAFRVFNIRTWIVEETFHIRFSENTSNNVGTQTNGNASTKDNDNAGQARKKKVPGKDYILLPLWTDDPSFPQEPKDQEEKDSVNSTNRVNAVSSTINAASNEVNDVGRKLSIELPDDPNMPELEDINIFEDSNEDIKEEVYVCQPTGFKDPDFLNKVYKVEKAPNGLHQAPRAWYETLSTYLLHNGFHRGKIDKTLFIKRHKNDILLVQVYVDDIIFGSTKKELCNAFEKLMHDIFQMSSMGELTFFLGLQVKQKEDDIFISQDKYVAEILKKFGFSKVKTTSTPMKTQKPLLKDEDGEEVYVHIYRSMIGSLMCRLISWKCKKETVVANSTTEAEYVVASSLFKHFDKQLDGLSTHKEKYDVSFHTKKVFANMKRIGKEFSGKETPLFPTMVGPNQVQMGEGVGNSLVRATTTAYSLEAEQDSGNIAKTQTKTTSNEPSSQRTSSGDGPRRQDTMGDTSAHTRVINSSDDEALDKDDTSKLERIDKTDANKDIALVISAAETIVTTAPTITAESTKTNVEVTQASKSKGVTAETIRVKADYKSKAAYKIKTKSKGVMIQEPEETTTTKTASSQQSQVHDKGKGKAKMIEEPEIPKKRKHQIRVDEELAVKLQAKIDEEERLAREKSQQVEEVNLAWDDVHAKIEADCEMA</sequence>
<feature type="domain" description="Reverse transcriptase Ty1/copia-type" evidence="3">
    <location>
        <begin position="359"/>
        <end position="513"/>
    </location>
</feature>
<dbReference type="Pfam" id="PF25597">
    <property type="entry name" value="SH3_retrovirus"/>
    <property type="match status" value="1"/>
</dbReference>
<feature type="region of interest" description="Disordered" evidence="2">
    <location>
        <begin position="130"/>
        <end position="186"/>
    </location>
</feature>
<dbReference type="InterPro" id="IPR057670">
    <property type="entry name" value="SH3_retrovirus"/>
</dbReference>
<dbReference type="AlphaFoldDB" id="A0A6L2MVG1"/>
<keyword evidence="5" id="KW-0808">Transferase</keyword>
<keyword evidence="5" id="KW-0695">RNA-directed DNA polymerase</keyword>
<feature type="region of interest" description="Disordered" evidence="2">
    <location>
        <begin position="251"/>
        <end position="278"/>
    </location>
</feature>
<gene>
    <name evidence="5" type="ORF">Tci_049185</name>
</gene>
<organism evidence="5">
    <name type="scientific">Tanacetum cinerariifolium</name>
    <name type="common">Dalmatian daisy</name>
    <name type="synonym">Chrysanthemum cinerariifolium</name>
    <dbReference type="NCBI Taxonomy" id="118510"/>
    <lineage>
        <taxon>Eukaryota</taxon>
        <taxon>Viridiplantae</taxon>
        <taxon>Streptophyta</taxon>
        <taxon>Embryophyta</taxon>
        <taxon>Tracheophyta</taxon>
        <taxon>Spermatophyta</taxon>
        <taxon>Magnoliopsida</taxon>
        <taxon>eudicotyledons</taxon>
        <taxon>Gunneridae</taxon>
        <taxon>Pentapetalae</taxon>
        <taxon>asterids</taxon>
        <taxon>campanulids</taxon>
        <taxon>Asterales</taxon>
        <taxon>Asteraceae</taxon>
        <taxon>Asteroideae</taxon>
        <taxon>Anthemideae</taxon>
        <taxon>Anthemidinae</taxon>
        <taxon>Tanacetum</taxon>
    </lineage>
</organism>
<dbReference type="InterPro" id="IPR013103">
    <property type="entry name" value="RVT_2"/>
</dbReference>
<feature type="compositionally biased region" description="Basic and acidic residues" evidence="2">
    <location>
        <begin position="299"/>
        <end position="308"/>
    </location>
</feature>
<feature type="region of interest" description="Disordered" evidence="2">
    <location>
        <begin position="785"/>
        <end position="826"/>
    </location>
</feature>
<feature type="compositionally biased region" description="Polar residues" evidence="2">
    <location>
        <begin position="251"/>
        <end position="265"/>
    </location>
</feature>
<dbReference type="InterPro" id="IPR043502">
    <property type="entry name" value="DNA/RNA_pol_sf"/>
</dbReference>
<evidence type="ECO:0000259" key="3">
    <source>
        <dbReference type="Pfam" id="PF07727"/>
    </source>
</evidence>
<dbReference type="Pfam" id="PF07727">
    <property type="entry name" value="RVT_2"/>
    <property type="match status" value="1"/>
</dbReference>
<name>A0A6L2MVG1_TANCI</name>
<comment type="caution">
    <text evidence="5">The sequence shown here is derived from an EMBL/GenBank/DDBJ whole genome shotgun (WGS) entry which is preliminary data.</text>
</comment>
<feature type="region of interest" description="Disordered" evidence="2">
    <location>
        <begin position="646"/>
        <end position="704"/>
    </location>
</feature>
<dbReference type="GO" id="GO:0003964">
    <property type="term" value="F:RNA-directed DNA polymerase activity"/>
    <property type="evidence" value="ECO:0007669"/>
    <property type="project" value="UniProtKB-KW"/>
</dbReference>
<feature type="region of interest" description="Disordered" evidence="2">
    <location>
        <begin position="295"/>
        <end position="314"/>
    </location>
</feature>